<keyword evidence="4" id="KW-1185">Reference proteome</keyword>
<evidence type="ECO:0000256" key="2">
    <source>
        <dbReference type="SAM" id="SignalP"/>
    </source>
</evidence>
<dbReference type="AlphaFoldDB" id="A0AA38P3C7"/>
<feature type="chain" id="PRO_5041260766" description="Amine oxidase" evidence="2">
    <location>
        <begin position="18"/>
        <end position="227"/>
    </location>
</feature>
<feature type="region of interest" description="Disordered" evidence="1">
    <location>
        <begin position="20"/>
        <end position="40"/>
    </location>
</feature>
<evidence type="ECO:0000256" key="1">
    <source>
        <dbReference type="SAM" id="MobiDB-lite"/>
    </source>
</evidence>
<dbReference type="EMBL" id="MU806413">
    <property type="protein sequence ID" value="KAJ3835420.1"/>
    <property type="molecule type" value="Genomic_DNA"/>
</dbReference>
<reference evidence="3" key="1">
    <citation type="submission" date="2022-08" db="EMBL/GenBank/DDBJ databases">
        <authorList>
            <consortium name="DOE Joint Genome Institute"/>
            <person name="Min B."/>
            <person name="Riley R."/>
            <person name="Sierra-Patev S."/>
            <person name="Naranjo-Ortiz M."/>
            <person name="Looney B."/>
            <person name="Konkel Z."/>
            <person name="Slot J.C."/>
            <person name="Sakamoto Y."/>
            <person name="Steenwyk J.L."/>
            <person name="Rokas A."/>
            <person name="Carro J."/>
            <person name="Camarero S."/>
            <person name="Ferreira P."/>
            <person name="Molpeceres G."/>
            <person name="Ruiz-Duenas F.J."/>
            <person name="Serrano A."/>
            <person name="Henrissat B."/>
            <person name="Drula E."/>
            <person name="Hughes K.W."/>
            <person name="Mata J.L."/>
            <person name="Ishikawa N.K."/>
            <person name="Vargas-Isla R."/>
            <person name="Ushijima S."/>
            <person name="Smith C.A."/>
            <person name="Ahrendt S."/>
            <person name="Andreopoulos W."/>
            <person name="He G."/>
            <person name="Labutti K."/>
            <person name="Lipzen A."/>
            <person name="Ng V."/>
            <person name="Sandor L."/>
            <person name="Barry K."/>
            <person name="Martinez A.T."/>
            <person name="Xiao Y."/>
            <person name="Gibbons J.G."/>
            <person name="Terashima K."/>
            <person name="Hibbett D.S."/>
            <person name="Grigoriev I.V."/>
        </authorList>
    </citation>
    <scope>NUCLEOTIDE SEQUENCE</scope>
    <source>
        <strain evidence="3">TFB9207</strain>
    </source>
</reference>
<accession>A0AA38P3C7</accession>
<evidence type="ECO:0008006" key="5">
    <source>
        <dbReference type="Google" id="ProtNLM"/>
    </source>
</evidence>
<name>A0AA38P3C7_9AGAR</name>
<protein>
    <recommendedName>
        <fullName evidence="5">Amine oxidase</fullName>
    </recommendedName>
</protein>
<sequence>MRFIGFLFFVLVSTTCALPTSPSQHAPSDSGREIEVGPRAAPPKKLEAADYTFLSQLDPKDLATIRTHSAYTEELARWSIDLVEKRFFEQLLGVENVKRGNTQVKPIHDPKFWSWRITTKDAAVISSRKHLATTSEWSLVSSADAKNLPLSEIYTVIPTPCDVSMHYVNNEIKVRFYHPSSEDRRTSSSGYAIPSTPEDAEMVDGFKSAKQGRSSCEEGGGGACLIL</sequence>
<keyword evidence="2" id="KW-0732">Signal</keyword>
<proteinExistence type="predicted"/>
<comment type="caution">
    <text evidence="3">The sequence shown here is derived from an EMBL/GenBank/DDBJ whole genome shotgun (WGS) entry which is preliminary data.</text>
</comment>
<organism evidence="3 4">
    <name type="scientific">Lentinula raphanica</name>
    <dbReference type="NCBI Taxonomy" id="153919"/>
    <lineage>
        <taxon>Eukaryota</taxon>
        <taxon>Fungi</taxon>
        <taxon>Dikarya</taxon>
        <taxon>Basidiomycota</taxon>
        <taxon>Agaricomycotina</taxon>
        <taxon>Agaricomycetes</taxon>
        <taxon>Agaricomycetidae</taxon>
        <taxon>Agaricales</taxon>
        <taxon>Marasmiineae</taxon>
        <taxon>Omphalotaceae</taxon>
        <taxon>Lentinula</taxon>
    </lineage>
</organism>
<dbReference type="Proteomes" id="UP001163846">
    <property type="component" value="Unassembled WGS sequence"/>
</dbReference>
<evidence type="ECO:0000313" key="3">
    <source>
        <dbReference type="EMBL" id="KAJ3835420.1"/>
    </source>
</evidence>
<feature type="signal peptide" evidence="2">
    <location>
        <begin position="1"/>
        <end position="17"/>
    </location>
</feature>
<evidence type="ECO:0000313" key="4">
    <source>
        <dbReference type="Proteomes" id="UP001163846"/>
    </source>
</evidence>
<gene>
    <name evidence="3" type="ORF">F5878DRAFT_309481</name>
</gene>